<reference evidence="2" key="1">
    <citation type="submission" date="2014-09" db="EMBL/GenBank/DDBJ databases">
        <authorList>
            <person name="Mudge J."/>
            <person name="Ramaraj T."/>
            <person name="Lindquist I.E."/>
            <person name="Bharti A.K."/>
            <person name="Sundararajan A."/>
            <person name="Cameron C.T."/>
            <person name="Woodward J.E."/>
            <person name="May G.D."/>
            <person name="Brubaker C."/>
            <person name="Broadhvest J."/>
            <person name="Wilkins T.A."/>
        </authorList>
    </citation>
    <scope>NUCLEOTIDE SEQUENCE</scope>
    <source>
        <strain evidence="2">cv. AKA8401</strain>
    </source>
</reference>
<sequence length="11" mass="1339">MMFLDDPRARS</sequence>
<accession>A0A0B0N776</accession>
<organism evidence="1 2">
    <name type="scientific">Gossypium arboreum</name>
    <name type="common">Tree cotton</name>
    <name type="synonym">Gossypium nanking</name>
    <dbReference type="NCBI Taxonomy" id="29729"/>
    <lineage>
        <taxon>Eukaryota</taxon>
        <taxon>Viridiplantae</taxon>
        <taxon>Streptophyta</taxon>
        <taxon>Embryophyta</taxon>
        <taxon>Tracheophyta</taxon>
        <taxon>Spermatophyta</taxon>
        <taxon>Magnoliopsida</taxon>
        <taxon>eudicotyledons</taxon>
        <taxon>Gunneridae</taxon>
        <taxon>Pentapetalae</taxon>
        <taxon>rosids</taxon>
        <taxon>malvids</taxon>
        <taxon>Malvales</taxon>
        <taxon>Malvaceae</taxon>
        <taxon>Malvoideae</taxon>
        <taxon>Gossypium</taxon>
    </lineage>
</organism>
<protein>
    <submittedName>
        <fullName evidence="1">Uncharacterized protein</fullName>
    </submittedName>
</protein>
<keyword evidence="2" id="KW-1185">Reference proteome</keyword>
<proteinExistence type="predicted"/>
<gene>
    <name evidence="1" type="ORF">F383_32984</name>
</gene>
<evidence type="ECO:0000313" key="1">
    <source>
        <dbReference type="EMBL" id="KHG06966.1"/>
    </source>
</evidence>
<name>A0A0B0N776_GOSAR</name>
<evidence type="ECO:0000313" key="2">
    <source>
        <dbReference type="Proteomes" id="UP000032142"/>
    </source>
</evidence>
<dbReference type="Proteomes" id="UP000032142">
    <property type="component" value="Unassembled WGS sequence"/>
</dbReference>
<comment type="caution">
    <text evidence="1">The sequence shown here is derived from an EMBL/GenBank/DDBJ whole genome shotgun (WGS) entry which is preliminary data.</text>
</comment>
<dbReference type="EMBL" id="JRRC01463774">
    <property type="protein sequence ID" value="KHG06966.1"/>
    <property type="molecule type" value="Genomic_DNA"/>
</dbReference>